<proteinExistence type="predicted"/>
<sequence length="147" mass="16985">MAERKRLNDWTDYRRLDPQQQRVNVSQDNIDRGSDMSATVTVKPLDGRTAVARRVRETKHAICNDLGGEERLSTLQIMLAEQVAGLSIFLEDEFRRIVQNGEPTGMYLPSINTLNRLCKTLGINRVPRSEDIDLNTYMKRFQKEDME</sequence>
<dbReference type="Proteomes" id="UP000199657">
    <property type="component" value="Unassembled WGS sequence"/>
</dbReference>
<keyword evidence="2" id="KW-1185">Reference proteome</keyword>
<protein>
    <submittedName>
        <fullName evidence="1">Uncharacterized protein</fullName>
    </submittedName>
</protein>
<dbReference type="RefSeq" id="WP_091644823.1">
    <property type="nucleotide sequence ID" value="NZ_FOEG01000006.1"/>
</dbReference>
<organism evidence="1 2">
    <name type="scientific">Aquisalimonas asiatica</name>
    <dbReference type="NCBI Taxonomy" id="406100"/>
    <lineage>
        <taxon>Bacteria</taxon>
        <taxon>Pseudomonadati</taxon>
        <taxon>Pseudomonadota</taxon>
        <taxon>Gammaproteobacteria</taxon>
        <taxon>Chromatiales</taxon>
        <taxon>Ectothiorhodospiraceae</taxon>
        <taxon>Aquisalimonas</taxon>
    </lineage>
</organism>
<reference evidence="1 2" key="1">
    <citation type="submission" date="2016-10" db="EMBL/GenBank/DDBJ databases">
        <authorList>
            <person name="de Groot N.N."/>
        </authorList>
    </citation>
    <scope>NUCLEOTIDE SEQUENCE [LARGE SCALE GENOMIC DNA]</scope>
    <source>
        <strain evidence="1 2">CGMCC 1.6291</strain>
    </source>
</reference>
<accession>A0A1H8UEA7</accession>
<evidence type="ECO:0000313" key="2">
    <source>
        <dbReference type="Proteomes" id="UP000199657"/>
    </source>
</evidence>
<dbReference type="EMBL" id="FOEG01000006">
    <property type="protein sequence ID" value="SEP00958.1"/>
    <property type="molecule type" value="Genomic_DNA"/>
</dbReference>
<name>A0A1H8UEA7_9GAMM</name>
<dbReference type="STRING" id="406100.SAMN04488052_10699"/>
<dbReference type="AlphaFoldDB" id="A0A1H8UEA7"/>
<evidence type="ECO:0000313" key="1">
    <source>
        <dbReference type="EMBL" id="SEP00958.1"/>
    </source>
</evidence>
<dbReference type="OrthoDB" id="6197906at2"/>
<gene>
    <name evidence="1" type="ORF">SAMN04488052_10699</name>
</gene>